<name>A0A1S4BEF7_TOBAC</name>
<evidence type="ECO:0000256" key="2">
    <source>
        <dbReference type="ARBA" id="ARBA00008834"/>
    </source>
</evidence>
<dbReference type="SUPFAM" id="SSF51126">
    <property type="entry name" value="Pectin lyase-like"/>
    <property type="match status" value="1"/>
</dbReference>
<dbReference type="RefSeq" id="XP_016487279.1">
    <property type="nucleotide sequence ID" value="XM_016631793.1"/>
</dbReference>
<keyword evidence="4" id="KW-0964">Secreted</keyword>
<feature type="signal peptide" evidence="10">
    <location>
        <begin position="1"/>
        <end position="24"/>
    </location>
</feature>
<gene>
    <name evidence="12" type="primary">LOC107807428</name>
</gene>
<dbReference type="InterPro" id="IPR011050">
    <property type="entry name" value="Pectin_lyase_fold/virulence"/>
</dbReference>
<dbReference type="InterPro" id="IPR006626">
    <property type="entry name" value="PbH1"/>
</dbReference>
<keyword evidence="7" id="KW-0961">Cell wall biogenesis/degradation</keyword>
<protein>
    <submittedName>
        <fullName evidence="12">Exopolygalacturonase-like</fullName>
    </submittedName>
</protein>
<dbReference type="OMA" id="WQFNDCK"/>
<dbReference type="PROSITE" id="PS00502">
    <property type="entry name" value="POLYGALACTURONASE"/>
    <property type="match status" value="1"/>
</dbReference>
<dbReference type="GeneID" id="107807428"/>
<dbReference type="InterPro" id="IPR012334">
    <property type="entry name" value="Pectin_lyas_fold"/>
</dbReference>
<keyword evidence="3" id="KW-0134">Cell wall</keyword>
<evidence type="ECO:0000256" key="8">
    <source>
        <dbReference type="PROSITE-ProRule" id="PRU10052"/>
    </source>
</evidence>
<evidence type="ECO:0000313" key="12">
    <source>
        <dbReference type="RefSeq" id="XP_016487279.1"/>
    </source>
</evidence>
<evidence type="ECO:0000313" key="11">
    <source>
        <dbReference type="Proteomes" id="UP000790787"/>
    </source>
</evidence>
<evidence type="ECO:0000256" key="3">
    <source>
        <dbReference type="ARBA" id="ARBA00022512"/>
    </source>
</evidence>
<feature type="chain" id="PRO_5010179101" evidence="10">
    <location>
        <begin position="25"/>
        <end position="414"/>
    </location>
</feature>
<accession>A0A1S4BEF7</accession>
<evidence type="ECO:0000256" key="1">
    <source>
        <dbReference type="ARBA" id="ARBA00004191"/>
    </source>
</evidence>
<keyword evidence="11" id="KW-1185">Reference proteome</keyword>
<reference evidence="12" key="2">
    <citation type="submission" date="2025-08" db="UniProtKB">
        <authorList>
            <consortium name="RefSeq"/>
        </authorList>
    </citation>
    <scope>IDENTIFICATION</scope>
    <source>
        <tissue evidence="12">Leaf</tissue>
    </source>
</reference>
<reference evidence="11" key="1">
    <citation type="journal article" date="2014" name="Nat. Commun.">
        <title>The tobacco genome sequence and its comparison with those of tomato and potato.</title>
        <authorList>
            <person name="Sierro N."/>
            <person name="Battey J.N."/>
            <person name="Ouadi S."/>
            <person name="Bakaher N."/>
            <person name="Bovet L."/>
            <person name="Willig A."/>
            <person name="Goepfert S."/>
            <person name="Peitsch M.C."/>
            <person name="Ivanov N.V."/>
        </authorList>
    </citation>
    <scope>NUCLEOTIDE SEQUENCE [LARGE SCALE GENOMIC DNA]</scope>
</reference>
<comment type="similarity">
    <text evidence="2 9">Belongs to the glycosyl hydrolase 28 family.</text>
</comment>
<evidence type="ECO:0000256" key="5">
    <source>
        <dbReference type="ARBA" id="ARBA00022801"/>
    </source>
</evidence>
<proteinExistence type="inferred from homology"/>
<dbReference type="FunFam" id="2.160.20.10:FF:000004">
    <property type="entry name" value="Pectin lyase-like superfamily protein"/>
    <property type="match status" value="1"/>
</dbReference>
<dbReference type="KEGG" id="nta:107807428"/>
<dbReference type="GO" id="GO:0071555">
    <property type="term" value="P:cell wall organization"/>
    <property type="evidence" value="ECO:0007669"/>
    <property type="project" value="UniProtKB-KW"/>
</dbReference>
<dbReference type="InterPro" id="IPR000743">
    <property type="entry name" value="Glyco_hydro_28"/>
</dbReference>
<dbReference type="OrthoDB" id="187139at2759"/>
<dbReference type="PaxDb" id="4097-A0A1S4BEF7"/>
<dbReference type="Gene3D" id="2.160.20.10">
    <property type="entry name" value="Single-stranded right-handed beta-helix, Pectin lyase-like"/>
    <property type="match status" value="1"/>
</dbReference>
<comment type="subcellular location">
    <subcellularLocation>
        <location evidence="1">Secreted</location>
        <location evidence="1">Cell wall</location>
    </subcellularLocation>
</comment>
<dbReference type="Proteomes" id="UP000790787">
    <property type="component" value="Chromosome 14"/>
</dbReference>
<dbReference type="GO" id="GO:0004650">
    <property type="term" value="F:polygalacturonase activity"/>
    <property type="evidence" value="ECO:0007669"/>
    <property type="project" value="InterPro"/>
</dbReference>
<organism evidence="11 12">
    <name type="scientific">Nicotiana tabacum</name>
    <name type="common">Common tobacco</name>
    <dbReference type="NCBI Taxonomy" id="4097"/>
    <lineage>
        <taxon>Eukaryota</taxon>
        <taxon>Viridiplantae</taxon>
        <taxon>Streptophyta</taxon>
        <taxon>Embryophyta</taxon>
        <taxon>Tracheophyta</taxon>
        <taxon>Spermatophyta</taxon>
        <taxon>Magnoliopsida</taxon>
        <taxon>eudicotyledons</taxon>
        <taxon>Gunneridae</taxon>
        <taxon>Pentapetalae</taxon>
        <taxon>asterids</taxon>
        <taxon>lamiids</taxon>
        <taxon>Solanales</taxon>
        <taxon>Solanaceae</taxon>
        <taxon>Nicotianoideae</taxon>
        <taxon>Nicotianeae</taxon>
        <taxon>Nicotiana</taxon>
    </lineage>
</organism>
<evidence type="ECO:0000256" key="4">
    <source>
        <dbReference type="ARBA" id="ARBA00022525"/>
    </source>
</evidence>
<keyword evidence="10" id="KW-0732">Signal</keyword>
<dbReference type="SMART" id="SM00710">
    <property type="entry name" value="PbH1"/>
    <property type="match status" value="4"/>
</dbReference>
<dbReference type="PANTHER" id="PTHR31375">
    <property type="match status" value="1"/>
</dbReference>
<evidence type="ECO:0000256" key="10">
    <source>
        <dbReference type="SAM" id="SignalP"/>
    </source>
</evidence>
<dbReference type="Pfam" id="PF00295">
    <property type="entry name" value="Glyco_hydro_28"/>
    <property type="match status" value="1"/>
</dbReference>
<dbReference type="SMR" id="A0A1S4BEF7"/>
<evidence type="ECO:0000256" key="9">
    <source>
        <dbReference type="RuleBase" id="RU361169"/>
    </source>
</evidence>
<evidence type="ECO:0000256" key="7">
    <source>
        <dbReference type="ARBA" id="ARBA00023316"/>
    </source>
</evidence>
<feature type="active site" evidence="8">
    <location>
        <position position="262"/>
    </location>
</feature>
<keyword evidence="6 9" id="KW-0326">Glycosidase</keyword>
<evidence type="ECO:0000256" key="6">
    <source>
        <dbReference type="ARBA" id="ARBA00023295"/>
    </source>
</evidence>
<dbReference type="STRING" id="4097.A0A1S4BEF7"/>
<dbReference type="AlphaFoldDB" id="A0A1S4BEF7"/>
<keyword evidence="5 9" id="KW-0378">Hydrolase</keyword>
<dbReference type="RefSeq" id="XP_016487279.1">
    <property type="nucleotide sequence ID" value="XM_016631793.2"/>
</dbReference>
<sequence length="414" mass="44297">MAMTTIGLVLILVLYSALVITCNAAVVGGLLPQPAGGNNIADQTIFNVLNFGAKPNSELISTQAFMRAWRAACDFNGRARLFVPPGVYNLAETIFSGPCKGTHPIIVQIAGTLKAVADVSEYSNFAWISFDSINGIIITGGGTLDAQGQALWQFNDCKSNSNCVHLPATLFFNGVENGKVMRLNLINSMGFHIHITNSYLVRFHALTIDAPENSPNTDGIHISKSNTIKLSRSVIRTGDDCVSFGQGATNVTVNKVTCGPGHGISIGSIGKLSGELEIRGLIVKNCTLRGTTNGIRIKTFAGANPNRAIGMMFSDIVMENVKNPIIIDQSYGDKSTEPSQVRISDVIYQNIRGTTISEVAVQLMCSARLPCLNVRLTNINLKHIANTPITSQCQNANVGYTGIQFPPPCHALSS</sequence>
<dbReference type="GO" id="GO:0005975">
    <property type="term" value="P:carbohydrate metabolic process"/>
    <property type="evidence" value="ECO:0007669"/>
    <property type="project" value="InterPro"/>
</dbReference>